<feature type="region of interest" description="Disordered" evidence="1">
    <location>
        <begin position="20"/>
        <end position="41"/>
    </location>
</feature>
<comment type="caution">
    <text evidence="2">The sequence shown here is derived from an EMBL/GenBank/DDBJ whole genome shotgun (WGS) entry which is preliminary data.</text>
</comment>
<name>A0A4C1UW64_EUMVA</name>
<keyword evidence="3" id="KW-1185">Reference proteome</keyword>
<evidence type="ECO:0000256" key="1">
    <source>
        <dbReference type="SAM" id="MobiDB-lite"/>
    </source>
</evidence>
<evidence type="ECO:0000313" key="3">
    <source>
        <dbReference type="Proteomes" id="UP000299102"/>
    </source>
</evidence>
<gene>
    <name evidence="2" type="ORF">EVAR_75945_1</name>
</gene>
<reference evidence="2 3" key="1">
    <citation type="journal article" date="2019" name="Commun. Biol.">
        <title>The bagworm genome reveals a unique fibroin gene that provides high tensile strength.</title>
        <authorList>
            <person name="Kono N."/>
            <person name="Nakamura H."/>
            <person name="Ohtoshi R."/>
            <person name="Tomita M."/>
            <person name="Numata K."/>
            <person name="Arakawa K."/>
        </authorList>
    </citation>
    <scope>NUCLEOTIDE SEQUENCE [LARGE SCALE GENOMIC DNA]</scope>
</reference>
<proteinExistence type="predicted"/>
<protein>
    <submittedName>
        <fullName evidence="2">Uncharacterized protein</fullName>
    </submittedName>
</protein>
<dbReference type="EMBL" id="BGZK01000236">
    <property type="protein sequence ID" value="GBP30721.1"/>
    <property type="molecule type" value="Genomic_DNA"/>
</dbReference>
<feature type="compositionally biased region" description="Basic and acidic residues" evidence="1">
    <location>
        <begin position="22"/>
        <end position="41"/>
    </location>
</feature>
<evidence type="ECO:0000313" key="2">
    <source>
        <dbReference type="EMBL" id="GBP30721.1"/>
    </source>
</evidence>
<dbReference type="AlphaFoldDB" id="A0A4C1UW64"/>
<dbReference type="Proteomes" id="UP000299102">
    <property type="component" value="Unassembled WGS sequence"/>
</dbReference>
<sequence>MLRRSPRIVVVHRRPYRILVPKSDESSPKTSRGKTDFSRYKDAHEEVKAGDSLRKVTNKHMELTTVVSCDIYESYMHRVLIFREQIRIKVDSMHQL</sequence>
<accession>A0A4C1UW64</accession>
<organism evidence="2 3">
    <name type="scientific">Eumeta variegata</name>
    <name type="common">Bagworm moth</name>
    <name type="synonym">Eumeta japonica</name>
    <dbReference type="NCBI Taxonomy" id="151549"/>
    <lineage>
        <taxon>Eukaryota</taxon>
        <taxon>Metazoa</taxon>
        <taxon>Ecdysozoa</taxon>
        <taxon>Arthropoda</taxon>
        <taxon>Hexapoda</taxon>
        <taxon>Insecta</taxon>
        <taxon>Pterygota</taxon>
        <taxon>Neoptera</taxon>
        <taxon>Endopterygota</taxon>
        <taxon>Lepidoptera</taxon>
        <taxon>Glossata</taxon>
        <taxon>Ditrysia</taxon>
        <taxon>Tineoidea</taxon>
        <taxon>Psychidae</taxon>
        <taxon>Oiketicinae</taxon>
        <taxon>Eumeta</taxon>
    </lineage>
</organism>